<dbReference type="PANTHER" id="PTHR47799:SF1">
    <property type="entry name" value="OMEGA-AMIDASE YAFV"/>
    <property type="match status" value="1"/>
</dbReference>
<evidence type="ECO:0000313" key="3">
    <source>
        <dbReference type="EMBL" id="CAL6060269.1"/>
    </source>
</evidence>
<evidence type="ECO:0000313" key="2">
    <source>
        <dbReference type="EMBL" id="CAI9936563.1"/>
    </source>
</evidence>
<dbReference type="EMBL" id="CAXDID020000229">
    <property type="protein sequence ID" value="CAL6060269.1"/>
    <property type="molecule type" value="Genomic_DNA"/>
</dbReference>
<dbReference type="Pfam" id="PF00795">
    <property type="entry name" value="CN_hydrolase"/>
    <property type="match status" value="1"/>
</dbReference>
<dbReference type="Gene3D" id="3.60.110.10">
    <property type="entry name" value="Carbon-nitrogen hydrolase"/>
    <property type="match status" value="1"/>
</dbReference>
<dbReference type="EMBL" id="CATOUU010000637">
    <property type="protein sequence ID" value="CAI9936563.1"/>
    <property type="molecule type" value="Genomic_DNA"/>
</dbReference>
<reference evidence="2" key="1">
    <citation type="submission" date="2023-06" db="EMBL/GenBank/DDBJ databases">
        <authorList>
            <person name="Kurt Z."/>
        </authorList>
    </citation>
    <scope>NUCLEOTIDE SEQUENCE</scope>
</reference>
<accession>A0AA86PDF4</accession>
<organism evidence="2">
    <name type="scientific">Hexamita inflata</name>
    <dbReference type="NCBI Taxonomy" id="28002"/>
    <lineage>
        <taxon>Eukaryota</taxon>
        <taxon>Metamonada</taxon>
        <taxon>Diplomonadida</taxon>
        <taxon>Hexamitidae</taxon>
        <taxon>Hexamitinae</taxon>
        <taxon>Hexamita</taxon>
    </lineage>
</organism>
<dbReference type="InterPro" id="IPR052737">
    <property type="entry name" value="Omega-amidase_YafV"/>
</dbReference>
<proteinExistence type="predicted"/>
<comment type="caution">
    <text evidence="2">The sequence shown here is derived from an EMBL/GenBank/DDBJ whole genome shotgun (WGS) entry which is preliminary data.</text>
</comment>
<sequence>MKVCVISLDIQENPGVNRNLIEQQILAYPGSDLYVLPEYMTTGFPVPLEFAESMSGPTVQLLQYLSAHLNVAICGSLLIQENSFYFNRLLFVYNNKVAFYDKIHLFSPGNEHLNLKSGSKRVFVTFKNVKFLLQICYDMNFPVLTHCAPDVIVIVANWTRQTQVTFALARARAIENQCFVVVSNRSGGNFGGSRCVDWSGNEETGDVIQIEMDIEGEQRVGSGRGESGRNQGRNVQHGLKYNFGNLVLECVLKYT</sequence>
<dbReference type="PROSITE" id="PS50263">
    <property type="entry name" value="CN_HYDROLASE"/>
    <property type="match status" value="1"/>
</dbReference>
<dbReference type="GO" id="GO:0050152">
    <property type="term" value="F:omega-amidase activity"/>
    <property type="evidence" value="ECO:0007669"/>
    <property type="project" value="TreeGrafter"/>
</dbReference>
<gene>
    <name evidence="2" type="ORF">HINF_LOCUS24208</name>
    <name evidence="3" type="ORF">HINF_LOCUS49145</name>
</gene>
<evidence type="ECO:0000259" key="1">
    <source>
        <dbReference type="PROSITE" id="PS50263"/>
    </source>
</evidence>
<dbReference type="GO" id="GO:0106008">
    <property type="term" value="F:2-oxoglutaramate amidase activity"/>
    <property type="evidence" value="ECO:0007669"/>
    <property type="project" value="TreeGrafter"/>
</dbReference>
<dbReference type="InterPro" id="IPR036526">
    <property type="entry name" value="C-N_Hydrolase_sf"/>
</dbReference>
<reference evidence="3 4" key="2">
    <citation type="submission" date="2024-07" db="EMBL/GenBank/DDBJ databases">
        <authorList>
            <person name="Akdeniz Z."/>
        </authorList>
    </citation>
    <scope>NUCLEOTIDE SEQUENCE [LARGE SCALE GENOMIC DNA]</scope>
</reference>
<dbReference type="Proteomes" id="UP001642409">
    <property type="component" value="Unassembled WGS sequence"/>
</dbReference>
<dbReference type="AlphaFoldDB" id="A0AA86PDF4"/>
<keyword evidence="4" id="KW-1185">Reference proteome</keyword>
<dbReference type="SUPFAM" id="SSF56317">
    <property type="entry name" value="Carbon-nitrogen hydrolase"/>
    <property type="match status" value="1"/>
</dbReference>
<name>A0AA86PDF4_9EUKA</name>
<dbReference type="InterPro" id="IPR003010">
    <property type="entry name" value="C-N_Hydrolase"/>
</dbReference>
<feature type="domain" description="CN hydrolase" evidence="1">
    <location>
        <begin position="1"/>
        <end position="220"/>
    </location>
</feature>
<dbReference type="PANTHER" id="PTHR47799">
    <property type="entry name" value="OMEGA-AMIDASE YAFV"/>
    <property type="match status" value="1"/>
</dbReference>
<evidence type="ECO:0000313" key="4">
    <source>
        <dbReference type="Proteomes" id="UP001642409"/>
    </source>
</evidence>
<protein>
    <submittedName>
        <fullName evidence="2">Omega-amidase</fullName>
    </submittedName>
</protein>